<feature type="transmembrane region" description="Helical" evidence="7">
    <location>
        <begin position="377"/>
        <end position="397"/>
    </location>
</feature>
<dbReference type="PATRIC" id="fig|216942.3.peg.1127"/>
<feature type="transmembrane region" description="Helical" evidence="7">
    <location>
        <begin position="227"/>
        <end position="248"/>
    </location>
</feature>
<feature type="transmembrane region" description="Helical" evidence="7">
    <location>
        <begin position="483"/>
        <end position="507"/>
    </location>
</feature>
<dbReference type="PANTHER" id="PTHR43823:SF3">
    <property type="entry name" value="MULTIDRUG EXPORT PROTEIN MEPA"/>
    <property type="match status" value="1"/>
</dbReference>
<dbReference type="GO" id="GO:0015297">
    <property type="term" value="F:antiporter activity"/>
    <property type="evidence" value="ECO:0007669"/>
    <property type="project" value="InterPro"/>
</dbReference>
<gene>
    <name evidence="8" type="ORF">SLITO_v1c11040</name>
</gene>
<organism evidence="8 9">
    <name type="scientific">Spiroplasma litorale</name>
    <dbReference type="NCBI Taxonomy" id="216942"/>
    <lineage>
        <taxon>Bacteria</taxon>
        <taxon>Bacillati</taxon>
        <taxon>Mycoplasmatota</taxon>
        <taxon>Mollicutes</taxon>
        <taxon>Entomoplasmatales</taxon>
        <taxon>Spiroplasmataceae</taxon>
        <taxon>Spiroplasma</taxon>
    </lineage>
</organism>
<evidence type="ECO:0000256" key="6">
    <source>
        <dbReference type="SAM" id="Coils"/>
    </source>
</evidence>
<dbReference type="InterPro" id="IPR051327">
    <property type="entry name" value="MATE_MepA_subfamily"/>
</dbReference>
<dbReference type="GO" id="GO:0005886">
    <property type="term" value="C:plasma membrane"/>
    <property type="evidence" value="ECO:0007669"/>
    <property type="project" value="UniProtKB-SubCell"/>
</dbReference>
<evidence type="ECO:0000256" key="2">
    <source>
        <dbReference type="ARBA" id="ARBA00022475"/>
    </source>
</evidence>
<feature type="transmembrane region" description="Helical" evidence="7">
    <location>
        <begin position="149"/>
        <end position="179"/>
    </location>
</feature>
<dbReference type="OrthoDB" id="387368at2"/>
<dbReference type="RefSeq" id="WP_075058791.1">
    <property type="nucleotide sequence ID" value="NZ_CP012357.1"/>
</dbReference>
<evidence type="ECO:0000313" key="8">
    <source>
        <dbReference type="EMBL" id="AKX34715.1"/>
    </source>
</evidence>
<evidence type="ECO:0000256" key="5">
    <source>
        <dbReference type="ARBA" id="ARBA00023136"/>
    </source>
</evidence>
<dbReference type="InterPro" id="IPR002528">
    <property type="entry name" value="MATE_fam"/>
</dbReference>
<keyword evidence="2" id="KW-1003">Cell membrane</keyword>
<protein>
    <submittedName>
        <fullName evidence="8">MATE efflux family protein</fullName>
    </submittedName>
</protein>
<feature type="transmembrane region" description="Helical" evidence="7">
    <location>
        <begin position="199"/>
        <end position="220"/>
    </location>
</feature>
<feature type="transmembrane region" description="Helical" evidence="7">
    <location>
        <begin position="35"/>
        <end position="55"/>
    </location>
</feature>
<keyword evidence="6" id="KW-0175">Coiled coil</keyword>
<keyword evidence="9" id="KW-1185">Reference proteome</keyword>
<name>A0A0K1W316_9MOLU</name>
<dbReference type="EMBL" id="CP012357">
    <property type="protein sequence ID" value="AKX34715.1"/>
    <property type="molecule type" value="Genomic_DNA"/>
</dbReference>
<feature type="transmembrane region" description="Helical" evidence="7">
    <location>
        <begin position="115"/>
        <end position="137"/>
    </location>
</feature>
<comment type="subcellular location">
    <subcellularLocation>
        <location evidence="1">Cell membrane</location>
        <topology evidence="1">Multi-pass membrane protein</topology>
    </subcellularLocation>
</comment>
<dbReference type="Pfam" id="PF01554">
    <property type="entry name" value="MatE"/>
    <property type="match status" value="1"/>
</dbReference>
<reference evidence="8 9" key="1">
    <citation type="journal article" date="2015" name="Genome Announc.">
        <title>Complete Genome Sequence of Spiroplasma litorale TN-1T (DSM 21781), a Bacterium Isolated from a Green-Eyed Horsefly (Tabanus nigrovittatus).</title>
        <authorList>
            <person name="Lo W.S."/>
            <person name="Lai Y.C."/>
            <person name="Lien Y.W."/>
            <person name="Wang T.H."/>
            <person name="Kuo C.H."/>
        </authorList>
    </citation>
    <scope>NUCLEOTIDE SEQUENCE [LARGE SCALE GENOMIC DNA]</scope>
    <source>
        <strain evidence="8 9">TN-1</strain>
    </source>
</reference>
<keyword evidence="4 7" id="KW-1133">Transmembrane helix</keyword>
<dbReference type="Proteomes" id="UP000067476">
    <property type="component" value="Chromosome"/>
</dbReference>
<keyword evidence="5 7" id="KW-0472">Membrane</keyword>
<evidence type="ECO:0000313" key="9">
    <source>
        <dbReference type="Proteomes" id="UP000067476"/>
    </source>
</evidence>
<dbReference type="PANTHER" id="PTHR43823">
    <property type="entry name" value="SPORULATION PROTEIN YKVU"/>
    <property type="match status" value="1"/>
</dbReference>
<feature type="transmembrane region" description="Helical" evidence="7">
    <location>
        <begin position="300"/>
        <end position="322"/>
    </location>
</feature>
<evidence type="ECO:0000256" key="3">
    <source>
        <dbReference type="ARBA" id="ARBA00022692"/>
    </source>
</evidence>
<sequence>MESEIKTKYKFKEFENKHTVYITKREWILRYSHPFAALMFMAGPMMLIALVNGLYGVLDKQLTLNFAINQIEKLYNNYLGSGVGPGISYHSTIETASEDVFKQIINVSTQYSNTVVIILESLSMLTAIGTAINFGQYMGQRDQKKMNQVLINGLIQTIILSLISILVMYFLSQFILVWQTGVPWSDRDSTLSYSLSKEYCSVFVFSFPLLSLAMFTTTLLRTEGKIWFVVIINLVSVVINAIFGYIFLDILQLGMAGAVYGSMVAWTFMIVCSVILVYTSKNTFLRPEFKKFRFNNKEGLDIWLNGVGPFFMNGAFGIISGISTRMVGDIHNGEEMYRNGMAIKVIFFPNASDKSYYHEEYITDTVRVLSSAFPWNMIIWAPVVGILQGGVNSIAYSKGAKKDKRLWEIIKWMLIINFVWMTILLLILTLFGSYMMQMFDGPTNGGWKSDDKRWWFLMYLSCILFSTTTYAAMPYFNGIGKSYISIILSLARTFVFQISFLFIGYYVAKAASNDGTKDWLYFLIYSFSEIPAGIIAFILLFFAFKKSKKIGIVDKADDFEKISYFEAKLSQLIIDHNKRITILNNKLKDSDKLLEQLENENKVTEKKFLKVNNKNLNINKEKTA</sequence>
<feature type="transmembrane region" description="Helical" evidence="7">
    <location>
        <begin position="260"/>
        <end position="279"/>
    </location>
</feature>
<evidence type="ECO:0000256" key="1">
    <source>
        <dbReference type="ARBA" id="ARBA00004651"/>
    </source>
</evidence>
<feature type="transmembrane region" description="Helical" evidence="7">
    <location>
        <begin position="409"/>
        <end position="434"/>
    </location>
</feature>
<evidence type="ECO:0000256" key="7">
    <source>
        <dbReference type="SAM" id="Phobius"/>
    </source>
</evidence>
<dbReference type="GO" id="GO:0042910">
    <property type="term" value="F:xenobiotic transmembrane transporter activity"/>
    <property type="evidence" value="ECO:0007669"/>
    <property type="project" value="InterPro"/>
</dbReference>
<proteinExistence type="predicted"/>
<feature type="transmembrane region" description="Helical" evidence="7">
    <location>
        <begin position="454"/>
        <end position="476"/>
    </location>
</feature>
<accession>A0A0K1W316</accession>
<dbReference type="STRING" id="216942.SLITO_v1c11040"/>
<evidence type="ECO:0000256" key="4">
    <source>
        <dbReference type="ARBA" id="ARBA00022989"/>
    </source>
</evidence>
<feature type="transmembrane region" description="Helical" evidence="7">
    <location>
        <begin position="519"/>
        <end position="544"/>
    </location>
</feature>
<feature type="coiled-coil region" evidence="6">
    <location>
        <begin position="580"/>
        <end position="614"/>
    </location>
</feature>
<dbReference type="AlphaFoldDB" id="A0A0K1W316"/>
<keyword evidence="3 7" id="KW-0812">Transmembrane</keyword>
<dbReference type="KEGG" id="sll:SLITO_v1c11040"/>